<dbReference type="SUPFAM" id="SSF100910">
    <property type="entry name" value="Chemosensory protein Csp2"/>
    <property type="match status" value="1"/>
</dbReference>
<feature type="chain" id="PRO_5008583099" evidence="1">
    <location>
        <begin position="21"/>
        <end position="128"/>
    </location>
</feature>
<accession>A0A1B6FVM1</accession>
<dbReference type="Gene3D" id="1.10.2080.10">
    <property type="entry name" value="Insect odorant-binding protein A10/Ejaculatory bulb-specific protein 3"/>
    <property type="match status" value="1"/>
</dbReference>
<dbReference type="EMBL" id="GECZ01015517">
    <property type="protein sequence ID" value="JAS54252.1"/>
    <property type="molecule type" value="Transcribed_RNA"/>
</dbReference>
<gene>
    <name evidence="2" type="ORF">g.5691</name>
</gene>
<dbReference type="Pfam" id="PF03392">
    <property type="entry name" value="OS-D"/>
    <property type="match status" value="1"/>
</dbReference>
<protein>
    <submittedName>
        <fullName evidence="2">Uncharacterized protein</fullName>
    </submittedName>
</protein>
<dbReference type="PANTHER" id="PTHR11257:SF13">
    <property type="entry name" value="GEO07322P1"/>
    <property type="match status" value="1"/>
</dbReference>
<organism evidence="2">
    <name type="scientific">Cuerna arida</name>
    <dbReference type="NCBI Taxonomy" id="1464854"/>
    <lineage>
        <taxon>Eukaryota</taxon>
        <taxon>Metazoa</taxon>
        <taxon>Ecdysozoa</taxon>
        <taxon>Arthropoda</taxon>
        <taxon>Hexapoda</taxon>
        <taxon>Insecta</taxon>
        <taxon>Pterygota</taxon>
        <taxon>Neoptera</taxon>
        <taxon>Paraneoptera</taxon>
        <taxon>Hemiptera</taxon>
        <taxon>Auchenorrhyncha</taxon>
        <taxon>Membracoidea</taxon>
        <taxon>Cicadellidae</taxon>
        <taxon>Cicadellinae</taxon>
        <taxon>Proconiini</taxon>
        <taxon>Cuerna</taxon>
    </lineage>
</organism>
<dbReference type="AlphaFoldDB" id="A0A1B6FVM1"/>
<sequence>MKASITVVVVLLATVAYVAAQIGGGYAQGRLDGIDVDTILNNNRVLKSYVNCFMDEGPCTPEGREGKKYFPEMYKTNCAKCTENQKTLVKKTIKAFISKRKSDWDKIVDKYDPDHAHDKDFLKWVNEP</sequence>
<feature type="signal peptide" evidence="1">
    <location>
        <begin position="1"/>
        <end position="20"/>
    </location>
</feature>
<evidence type="ECO:0000313" key="2">
    <source>
        <dbReference type="EMBL" id="JAS54252.1"/>
    </source>
</evidence>
<reference evidence="2" key="1">
    <citation type="submission" date="2015-11" db="EMBL/GenBank/DDBJ databases">
        <title>De novo transcriptome assembly of four potential Pierce s Disease insect vectors from Arizona vineyards.</title>
        <authorList>
            <person name="Tassone E.E."/>
        </authorList>
    </citation>
    <scope>NUCLEOTIDE SEQUENCE</scope>
</reference>
<dbReference type="InterPro" id="IPR036682">
    <property type="entry name" value="OS_D_A10/PebIII_sf"/>
</dbReference>
<keyword evidence="1" id="KW-0732">Signal</keyword>
<proteinExistence type="predicted"/>
<dbReference type="PANTHER" id="PTHR11257">
    <property type="entry name" value="CHEMOSENSORY PROTEIN-RELATED"/>
    <property type="match status" value="1"/>
</dbReference>
<name>A0A1B6FVM1_9HEMI</name>
<evidence type="ECO:0000256" key="1">
    <source>
        <dbReference type="SAM" id="SignalP"/>
    </source>
</evidence>
<dbReference type="InterPro" id="IPR005055">
    <property type="entry name" value="A10/PebIII"/>
</dbReference>